<dbReference type="OrthoDB" id="10402351at2759"/>
<dbReference type="Proteomes" id="UP000660729">
    <property type="component" value="Unassembled WGS sequence"/>
</dbReference>
<protein>
    <submittedName>
        <fullName evidence="2">Uncharacterized protein</fullName>
    </submittedName>
</protein>
<evidence type="ECO:0000256" key="1">
    <source>
        <dbReference type="SAM" id="MobiDB-lite"/>
    </source>
</evidence>
<organism evidence="2 3">
    <name type="scientific">Pseudocercospora fuligena</name>
    <dbReference type="NCBI Taxonomy" id="685502"/>
    <lineage>
        <taxon>Eukaryota</taxon>
        <taxon>Fungi</taxon>
        <taxon>Dikarya</taxon>
        <taxon>Ascomycota</taxon>
        <taxon>Pezizomycotina</taxon>
        <taxon>Dothideomycetes</taxon>
        <taxon>Dothideomycetidae</taxon>
        <taxon>Mycosphaerellales</taxon>
        <taxon>Mycosphaerellaceae</taxon>
        <taxon>Pseudocercospora</taxon>
    </lineage>
</organism>
<comment type="caution">
    <text evidence="2">The sequence shown here is derived from an EMBL/GenBank/DDBJ whole genome shotgun (WGS) entry which is preliminary data.</text>
</comment>
<dbReference type="AlphaFoldDB" id="A0A8H6VJG6"/>
<keyword evidence="3" id="KW-1185">Reference proteome</keyword>
<dbReference type="EMBL" id="JABCIY010000056">
    <property type="protein sequence ID" value="KAF7194743.1"/>
    <property type="molecule type" value="Genomic_DNA"/>
</dbReference>
<accession>A0A8H6VJG6</accession>
<gene>
    <name evidence="2" type="ORF">HII31_04005</name>
</gene>
<name>A0A8H6VJG6_9PEZI</name>
<evidence type="ECO:0000313" key="2">
    <source>
        <dbReference type="EMBL" id="KAF7194743.1"/>
    </source>
</evidence>
<sequence length="374" mass="42789">MATQQVLCTHRPFAIAVKRIDLGNQQATWIVRGEPYWRNETNQRINVVLEEGEPVLELDWTNRYAGEFPVTATLRIPLEKCCKSIRAKYHLMKQSWMEKEDPILKLWRTDLKTTLPHQTDEQFVYSGMTLSLGEVDLGKATWLGVKEKLAKEDRDFIDIFLKKPRDIEILTCWKKEPEGDWSYLTPFEERCDAINRTLQQRAAPPPPAAFPAPTPRAPAPPTQPQREGPSRTRPPRMPFFPGGELVPLGWQRRKKPVEEETNESAPVSDEAEARAKAALQKRLSHEPLRSRDERKRSVSVEEVENPSKKFKAESRGEQRANDRERLRGEVLAKFAAVKAKLDVEEDTDLETLMLVCSEAQSLLEEAASAIEKEA</sequence>
<feature type="compositionally biased region" description="Pro residues" evidence="1">
    <location>
        <begin position="203"/>
        <end position="223"/>
    </location>
</feature>
<reference evidence="2" key="1">
    <citation type="submission" date="2020-04" db="EMBL/GenBank/DDBJ databases">
        <title>Draft genome resource of the tomato pathogen Pseudocercospora fuligena.</title>
        <authorList>
            <person name="Zaccaron A."/>
        </authorList>
    </citation>
    <scope>NUCLEOTIDE SEQUENCE</scope>
    <source>
        <strain evidence="2">PF001</strain>
    </source>
</reference>
<feature type="region of interest" description="Disordered" evidence="1">
    <location>
        <begin position="201"/>
        <end position="326"/>
    </location>
</feature>
<evidence type="ECO:0000313" key="3">
    <source>
        <dbReference type="Proteomes" id="UP000660729"/>
    </source>
</evidence>
<proteinExistence type="predicted"/>
<feature type="compositionally biased region" description="Basic and acidic residues" evidence="1">
    <location>
        <begin position="283"/>
        <end position="326"/>
    </location>
</feature>